<keyword evidence="7 8" id="KW-0472">Membrane</keyword>
<proteinExistence type="predicted"/>
<evidence type="ECO:0000313" key="11">
    <source>
        <dbReference type="Proteomes" id="UP000094379"/>
    </source>
</evidence>
<dbReference type="GO" id="GO:0016020">
    <property type="term" value="C:membrane"/>
    <property type="evidence" value="ECO:0007669"/>
    <property type="project" value="UniProtKB-SubCell"/>
</dbReference>
<dbReference type="AlphaFoldDB" id="A0A1E3GVP6"/>
<dbReference type="EMBL" id="MCRI01000001">
    <property type="protein sequence ID" value="ODN68132.1"/>
    <property type="molecule type" value="Genomic_DNA"/>
</dbReference>
<sequence length="178" mass="19377">MNVDQLVHLMAITGTTFLVLLFVISVLHKLLDVDRFSGYVNNYDLVPEQSVKATTYGLIGLEIAISLGLIIPAFNGIATVAAIALLSIYALAMLINIRRGNTQIECGCGGPVMFLSYDLVLRNGLIILIALPALFAHPTDINMIDTFVSVSCGALLFLMFIIAEKLLANFHHSQTLNR</sequence>
<accession>A0A1E3GVP6</accession>
<feature type="transmembrane region" description="Helical" evidence="8">
    <location>
        <begin position="115"/>
        <end position="135"/>
    </location>
</feature>
<protein>
    <recommendedName>
        <fullName evidence="4">Methylamine utilization protein MauE</fullName>
    </recommendedName>
</protein>
<dbReference type="RefSeq" id="WP_069294718.1">
    <property type="nucleotide sequence ID" value="NZ_MCRI01000001.1"/>
</dbReference>
<evidence type="ECO:0000259" key="9">
    <source>
        <dbReference type="Pfam" id="PF07291"/>
    </source>
</evidence>
<gene>
    <name evidence="10" type="primary">mauE_1</name>
    <name evidence="10" type="ORF">A9E74_00104</name>
</gene>
<dbReference type="Pfam" id="PF07291">
    <property type="entry name" value="MauE"/>
    <property type="match status" value="1"/>
</dbReference>
<dbReference type="GO" id="GO:0030416">
    <property type="term" value="P:methylamine metabolic process"/>
    <property type="evidence" value="ECO:0007669"/>
    <property type="project" value="InterPro"/>
</dbReference>
<dbReference type="STRING" id="291169.A9E74_00104"/>
<evidence type="ECO:0000256" key="3">
    <source>
        <dbReference type="ARBA" id="ARBA00004856"/>
    </source>
</evidence>
<evidence type="ECO:0000256" key="8">
    <source>
        <dbReference type="SAM" id="Phobius"/>
    </source>
</evidence>
<comment type="caution">
    <text evidence="10">The sequence shown here is derived from an EMBL/GenBank/DDBJ whole genome shotgun (WGS) entry which is preliminary data.</text>
</comment>
<keyword evidence="5 8" id="KW-0812">Transmembrane</keyword>
<organism evidence="10 11">
    <name type="scientific">Methylophaga muralis</name>
    <dbReference type="NCBI Taxonomy" id="291169"/>
    <lineage>
        <taxon>Bacteria</taxon>
        <taxon>Pseudomonadati</taxon>
        <taxon>Pseudomonadota</taxon>
        <taxon>Gammaproteobacteria</taxon>
        <taxon>Thiotrichales</taxon>
        <taxon>Piscirickettsiaceae</taxon>
        <taxon>Methylophaga</taxon>
    </lineage>
</organism>
<comment type="function">
    <text evidence="1">May be specifically involved in the processing, transport, and/or maturation of the MADH beta-subunit.</text>
</comment>
<evidence type="ECO:0000256" key="5">
    <source>
        <dbReference type="ARBA" id="ARBA00022692"/>
    </source>
</evidence>
<comment type="pathway">
    <text evidence="3">One-carbon metabolism; methylamine degradation.</text>
</comment>
<dbReference type="Proteomes" id="UP000094379">
    <property type="component" value="Unassembled WGS sequence"/>
</dbReference>
<evidence type="ECO:0000256" key="4">
    <source>
        <dbReference type="ARBA" id="ARBA00019078"/>
    </source>
</evidence>
<evidence type="ECO:0000256" key="7">
    <source>
        <dbReference type="ARBA" id="ARBA00023136"/>
    </source>
</evidence>
<evidence type="ECO:0000256" key="6">
    <source>
        <dbReference type="ARBA" id="ARBA00022989"/>
    </source>
</evidence>
<keyword evidence="6 8" id="KW-1133">Transmembrane helix</keyword>
<evidence type="ECO:0000256" key="2">
    <source>
        <dbReference type="ARBA" id="ARBA00004141"/>
    </source>
</evidence>
<feature type="transmembrane region" description="Helical" evidence="8">
    <location>
        <begin position="6"/>
        <end position="27"/>
    </location>
</feature>
<feature type="transmembrane region" description="Helical" evidence="8">
    <location>
        <begin position="147"/>
        <end position="168"/>
    </location>
</feature>
<reference evidence="10 11" key="1">
    <citation type="submission" date="2016-07" db="EMBL/GenBank/DDBJ databases">
        <title>Draft Genome Sequence of Methylophaga muralis Bur 1.</title>
        <authorList>
            <person name="Vasilenko O.V."/>
            <person name="Doronina N.V."/>
            <person name="Shmareva M.N."/>
            <person name="Tarlachkov S.V."/>
            <person name="Mustakhimov I."/>
            <person name="Trotsenko Y.A."/>
        </authorList>
    </citation>
    <scope>NUCLEOTIDE SEQUENCE [LARGE SCALE GENOMIC DNA]</scope>
    <source>
        <strain evidence="10 11">Bur 1</strain>
    </source>
</reference>
<dbReference type="UniPathway" id="UPA00895"/>
<name>A0A1E3GVP6_9GAMM</name>
<evidence type="ECO:0000313" key="10">
    <source>
        <dbReference type="EMBL" id="ODN68132.1"/>
    </source>
</evidence>
<feature type="domain" description="Methylamine utilisation protein MauE" evidence="9">
    <location>
        <begin position="11"/>
        <end position="134"/>
    </location>
</feature>
<evidence type="ECO:0000256" key="1">
    <source>
        <dbReference type="ARBA" id="ARBA00003475"/>
    </source>
</evidence>
<feature type="transmembrane region" description="Helical" evidence="8">
    <location>
        <begin position="77"/>
        <end position="95"/>
    </location>
</feature>
<keyword evidence="11" id="KW-1185">Reference proteome</keyword>
<dbReference type="InterPro" id="IPR009908">
    <property type="entry name" value="Methylamine_util_MauE"/>
</dbReference>
<comment type="subcellular location">
    <subcellularLocation>
        <location evidence="2">Membrane</location>
        <topology evidence="2">Multi-pass membrane protein</topology>
    </subcellularLocation>
</comment>